<keyword evidence="11 18" id="KW-0472">Membrane</keyword>
<dbReference type="Pfam" id="PF09191">
    <property type="entry name" value="CD4-extracel"/>
    <property type="match status" value="1"/>
</dbReference>
<protein>
    <recommendedName>
        <fullName evidence="2">T-cell surface glycoprotein CD4</fullName>
    </recommendedName>
    <alternativeName>
        <fullName evidence="17">T-cell surface antigen T4/Leu-3</fullName>
    </alternativeName>
</protein>
<keyword evidence="12" id="KW-0564">Palmitate</keyword>
<evidence type="ECO:0000256" key="7">
    <source>
        <dbReference type="ARBA" id="ARBA00022737"/>
    </source>
</evidence>
<keyword evidence="9 18" id="KW-1133">Transmembrane helix</keyword>
<dbReference type="Pfam" id="PF12104">
    <property type="entry name" value="Tcell_CD4_C"/>
    <property type="match status" value="1"/>
</dbReference>
<dbReference type="InterPro" id="IPR021963">
    <property type="entry name" value="Tcell_CD4_Cterm"/>
</dbReference>
<dbReference type="PANTHER" id="PTHR11422:SF0">
    <property type="entry name" value="T-CELL SURFACE GLYCOPROTEIN CD4"/>
    <property type="match status" value="1"/>
</dbReference>
<evidence type="ECO:0000256" key="12">
    <source>
        <dbReference type="ARBA" id="ARBA00023139"/>
    </source>
</evidence>
<dbReference type="FunFam" id="2.60.40.10:FF:001253">
    <property type="entry name" value="T-cell surface glycoprotein CD4"/>
    <property type="match status" value="1"/>
</dbReference>
<dbReference type="GO" id="GO:0002250">
    <property type="term" value="P:adaptive immune response"/>
    <property type="evidence" value="ECO:0007669"/>
    <property type="project" value="UniProtKB-KW"/>
</dbReference>
<dbReference type="InterPro" id="IPR000973">
    <property type="entry name" value="CD4"/>
</dbReference>
<dbReference type="InterPro" id="IPR015274">
    <property type="entry name" value="CD4-extracel"/>
</dbReference>
<evidence type="ECO:0000256" key="15">
    <source>
        <dbReference type="ARBA" id="ARBA00023288"/>
    </source>
</evidence>
<dbReference type="Gene3D" id="2.60.40.10">
    <property type="entry name" value="Immunoglobulins"/>
    <property type="match status" value="4"/>
</dbReference>
<dbReference type="GO" id="GO:0009986">
    <property type="term" value="C:cell surface"/>
    <property type="evidence" value="ECO:0007669"/>
    <property type="project" value="UniProtKB-ARBA"/>
</dbReference>
<evidence type="ECO:0000256" key="16">
    <source>
        <dbReference type="ARBA" id="ARBA00023319"/>
    </source>
</evidence>
<dbReference type="Proteomes" id="UP001652624">
    <property type="component" value="Chromosome 4"/>
</dbReference>
<keyword evidence="3" id="KW-1003">Cell membrane</keyword>
<keyword evidence="7" id="KW-0677">Repeat</keyword>
<sequence>MNWVTSFSHLLLVLPLALLPSPPPTLGIELVLAKVGEMVELPCKASQKIMPFAWHRPPHSNILKRHGNLWTTGISNMNGRVESKKSLWDQGSFPLIISQLKVEDSGLYTCEVMGKKLEVDLMVFKVNASSSIHLLSGQSLTLTVEGPTGKGPYFVQWKGPQDKERIEGMTLSLAQMELKHSGPWTCSMTYGKKTLEFHFKIQVQGFLDATTIIYGRAQEKVLFHFPLNLEVRSLKGMLSWQPERPSSPKACVRFSLEDKKVTVTNASLQPKFLVEENLPLRVTLPLAKPEHAGSGKLFLNLTWGVLLKEVKLVVMTVIQSQNNLLCEVWGPTPNNMQLNLSLVNHTVSFLSQHKQVKVVNPEVGTWQCLLSAEGAPLVDFKLEVTSTSVGAPLLTIVLGGAAAFLFLSVLCVFCCVKCWHRRRQAERMSQIKRLLREKKTCQCSHRLQKM</sequence>
<keyword evidence="15" id="KW-0449">Lipoprotein</keyword>
<evidence type="ECO:0000256" key="3">
    <source>
        <dbReference type="ARBA" id="ARBA00022475"/>
    </source>
</evidence>
<keyword evidence="21" id="KW-1185">Reference proteome</keyword>
<proteinExistence type="predicted"/>
<evidence type="ECO:0000256" key="13">
    <source>
        <dbReference type="ARBA" id="ARBA00023157"/>
    </source>
</evidence>
<evidence type="ECO:0000256" key="18">
    <source>
        <dbReference type="SAM" id="Phobius"/>
    </source>
</evidence>
<keyword evidence="8" id="KW-0391">Immunity</keyword>
<keyword evidence="10" id="KW-1064">Adaptive immunity</keyword>
<dbReference type="CTD" id="920"/>
<dbReference type="InterPro" id="IPR007110">
    <property type="entry name" value="Ig-like_dom"/>
</dbReference>
<evidence type="ECO:0000256" key="6">
    <source>
        <dbReference type="ARBA" id="ARBA00022729"/>
    </source>
</evidence>
<dbReference type="InterPro" id="IPR008424">
    <property type="entry name" value="Ig_C2-set"/>
</dbReference>
<feature type="chain" id="PRO_5010219316" description="T-cell surface glycoprotein CD4" evidence="19">
    <location>
        <begin position="28"/>
        <end position="450"/>
    </location>
</feature>
<evidence type="ECO:0000256" key="9">
    <source>
        <dbReference type="ARBA" id="ARBA00022989"/>
    </source>
</evidence>
<dbReference type="InterPro" id="IPR003599">
    <property type="entry name" value="Ig_sub"/>
</dbReference>
<evidence type="ECO:0000256" key="1">
    <source>
        <dbReference type="ARBA" id="ARBA00004251"/>
    </source>
</evidence>
<dbReference type="STRING" id="9365.ENSEEUP00000012460"/>
<keyword evidence="5 18" id="KW-0812">Transmembrane</keyword>
<dbReference type="SMART" id="SM00409">
    <property type="entry name" value="IG"/>
    <property type="match status" value="2"/>
</dbReference>
<dbReference type="SUPFAM" id="SSF48726">
    <property type="entry name" value="Immunoglobulin"/>
    <property type="match status" value="3"/>
</dbReference>
<organism evidence="21 22">
    <name type="scientific">Erinaceus europaeus</name>
    <name type="common">Western European hedgehog</name>
    <dbReference type="NCBI Taxonomy" id="9365"/>
    <lineage>
        <taxon>Eukaryota</taxon>
        <taxon>Metazoa</taxon>
        <taxon>Chordata</taxon>
        <taxon>Craniata</taxon>
        <taxon>Vertebrata</taxon>
        <taxon>Euteleostomi</taxon>
        <taxon>Mammalia</taxon>
        <taxon>Eutheria</taxon>
        <taxon>Laurasiatheria</taxon>
        <taxon>Eulipotyphla</taxon>
        <taxon>Erinaceidae</taxon>
        <taxon>Erinaceinae</taxon>
        <taxon>Erinaceus</taxon>
    </lineage>
</organism>
<keyword evidence="4" id="KW-0597">Phosphoprotein</keyword>
<evidence type="ECO:0000256" key="14">
    <source>
        <dbReference type="ARBA" id="ARBA00023180"/>
    </source>
</evidence>
<dbReference type="InParanoid" id="A0A1S3WTS2"/>
<evidence type="ECO:0000256" key="10">
    <source>
        <dbReference type="ARBA" id="ARBA00023130"/>
    </source>
</evidence>
<dbReference type="InterPro" id="IPR036179">
    <property type="entry name" value="Ig-like_dom_sf"/>
</dbReference>
<name>A0A1S3WTS2_ERIEU</name>
<dbReference type="GeneID" id="103126179"/>
<evidence type="ECO:0000256" key="5">
    <source>
        <dbReference type="ARBA" id="ARBA00022692"/>
    </source>
</evidence>
<evidence type="ECO:0000259" key="20">
    <source>
        <dbReference type="PROSITE" id="PS50835"/>
    </source>
</evidence>
<dbReference type="GO" id="GO:0015026">
    <property type="term" value="F:coreceptor activity"/>
    <property type="evidence" value="ECO:0007669"/>
    <property type="project" value="InterPro"/>
</dbReference>
<dbReference type="PANTHER" id="PTHR11422">
    <property type="entry name" value="T-CELL SURFACE GLYCOPROTEIN CD4"/>
    <property type="match status" value="1"/>
</dbReference>
<feature type="signal peptide" evidence="19">
    <location>
        <begin position="1"/>
        <end position="27"/>
    </location>
</feature>
<dbReference type="CDD" id="cd22570">
    <property type="entry name" value="CD4_CD"/>
    <property type="match status" value="1"/>
</dbReference>
<dbReference type="AlphaFoldDB" id="A0A1S3WTS2"/>
<evidence type="ECO:0000256" key="2">
    <source>
        <dbReference type="ARBA" id="ARBA00016522"/>
    </source>
</evidence>
<evidence type="ECO:0000313" key="22">
    <source>
        <dbReference type="RefSeq" id="XP_016049761.1"/>
    </source>
</evidence>
<dbReference type="FunFam" id="1.20.5.900:FF:000001">
    <property type="entry name" value="T-cell surface glycoprotein CD4"/>
    <property type="match status" value="1"/>
</dbReference>
<evidence type="ECO:0000256" key="8">
    <source>
        <dbReference type="ARBA" id="ARBA00022859"/>
    </source>
</evidence>
<dbReference type="eggNOG" id="ENOG502S0W5">
    <property type="taxonomic scope" value="Eukaryota"/>
</dbReference>
<dbReference type="InterPro" id="IPR013106">
    <property type="entry name" value="Ig_V-set"/>
</dbReference>
<dbReference type="GO" id="GO:0005886">
    <property type="term" value="C:plasma membrane"/>
    <property type="evidence" value="ECO:0007669"/>
    <property type="project" value="UniProtKB-SubCell"/>
</dbReference>
<comment type="subcellular location">
    <subcellularLocation>
        <location evidence="1">Cell membrane</location>
        <topology evidence="1">Single-pass type I membrane protein</topology>
    </subcellularLocation>
</comment>
<evidence type="ECO:0000256" key="4">
    <source>
        <dbReference type="ARBA" id="ARBA00022553"/>
    </source>
</evidence>
<keyword evidence="13" id="KW-1015">Disulfide bond</keyword>
<feature type="transmembrane region" description="Helical" evidence="18">
    <location>
        <begin position="393"/>
        <end position="419"/>
    </location>
</feature>
<gene>
    <name evidence="22" type="primary">CD4</name>
</gene>
<dbReference type="RefSeq" id="XP_016049761.1">
    <property type="nucleotide sequence ID" value="XM_016194275.2"/>
</dbReference>
<feature type="domain" description="Ig-like" evidence="20">
    <location>
        <begin position="22"/>
        <end position="120"/>
    </location>
</feature>
<accession>A0A1S3WTS2</accession>
<evidence type="ECO:0000256" key="17">
    <source>
        <dbReference type="ARBA" id="ARBA00029974"/>
    </source>
</evidence>
<dbReference type="InterPro" id="IPR013783">
    <property type="entry name" value="Ig-like_fold"/>
</dbReference>
<keyword evidence="6 19" id="KW-0732">Signal</keyword>
<dbReference type="PROSITE" id="PS50835">
    <property type="entry name" value="IG_LIKE"/>
    <property type="match status" value="1"/>
</dbReference>
<keyword evidence="16" id="KW-0393">Immunoglobulin domain</keyword>
<dbReference type="Gene3D" id="1.20.5.900">
    <property type="entry name" value="transmembrane domain of human cd4"/>
    <property type="match status" value="1"/>
</dbReference>
<dbReference type="FunCoup" id="A0A1S3WTS2">
    <property type="interactions" value="305"/>
</dbReference>
<dbReference type="GO" id="GO:0007155">
    <property type="term" value="P:cell adhesion"/>
    <property type="evidence" value="ECO:0007669"/>
    <property type="project" value="InterPro"/>
</dbReference>
<dbReference type="Pfam" id="PF07686">
    <property type="entry name" value="V-set"/>
    <property type="match status" value="1"/>
</dbReference>
<dbReference type="OrthoDB" id="8657369at2759"/>
<reference evidence="22" key="1">
    <citation type="submission" date="2025-08" db="UniProtKB">
        <authorList>
            <consortium name="RefSeq"/>
        </authorList>
    </citation>
    <scope>IDENTIFICATION</scope>
</reference>
<evidence type="ECO:0000313" key="21">
    <source>
        <dbReference type="Proteomes" id="UP001652624"/>
    </source>
</evidence>
<keyword evidence="14" id="KW-0325">Glycoprotein</keyword>
<dbReference type="PRINTS" id="PR00692">
    <property type="entry name" value="CD4TCANTIGEN"/>
</dbReference>
<dbReference type="Pfam" id="PF05790">
    <property type="entry name" value="C2-set"/>
    <property type="match status" value="2"/>
</dbReference>
<dbReference type="SMART" id="SM00406">
    <property type="entry name" value="IGv"/>
    <property type="match status" value="1"/>
</dbReference>
<evidence type="ECO:0000256" key="19">
    <source>
        <dbReference type="SAM" id="SignalP"/>
    </source>
</evidence>
<evidence type="ECO:0000256" key="11">
    <source>
        <dbReference type="ARBA" id="ARBA00023136"/>
    </source>
</evidence>